<accession>A0A1F7VEE8</accession>
<dbReference type="Proteomes" id="UP000178264">
    <property type="component" value="Unassembled WGS sequence"/>
</dbReference>
<evidence type="ECO:0000256" key="1">
    <source>
        <dbReference type="SAM" id="MobiDB-lite"/>
    </source>
</evidence>
<evidence type="ECO:0000313" key="3">
    <source>
        <dbReference type="EMBL" id="OGL88811.1"/>
    </source>
</evidence>
<evidence type="ECO:0000256" key="2">
    <source>
        <dbReference type="SAM" id="Phobius"/>
    </source>
</evidence>
<dbReference type="EMBL" id="MGER01000010">
    <property type="protein sequence ID" value="OGL88811.1"/>
    <property type="molecule type" value="Genomic_DNA"/>
</dbReference>
<dbReference type="AlphaFoldDB" id="A0A1F7VEE8"/>
<proteinExistence type="predicted"/>
<reference evidence="3 4" key="1">
    <citation type="journal article" date="2016" name="Nat. Commun.">
        <title>Thousands of microbial genomes shed light on interconnected biogeochemical processes in an aquifer system.</title>
        <authorList>
            <person name="Anantharaman K."/>
            <person name="Brown C.T."/>
            <person name="Hug L.A."/>
            <person name="Sharon I."/>
            <person name="Castelle C.J."/>
            <person name="Probst A.J."/>
            <person name="Thomas B.C."/>
            <person name="Singh A."/>
            <person name="Wilkins M.J."/>
            <person name="Karaoz U."/>
            <person name="Brodie E.L."/>
            <person name="Williams K.H."/>
            <person name="Hubbard S.S."/>
            <person name="Banfield J.F."/>
        </authorList>
    </citation>
    <scope>NUCLEOTIDE SEQUENCE [LARGE SCALE GENOMIC DNA]</scope>
</reference>
<gene>
    <name evidence="3" type="ORF">A3I42_04045</name>
</gene>
<feature type="transmembrane region" description="Helical" evidence="2">
    <location>
        <begin position="36"/>
        <end position="56"/>
    </location>
</feature>
<feature type="compositionally biased region" description="Basic residues" evidence="1">
    <location>
        <begin position="11"/>
        <end position="33"/>
    </location>
</feature>
<name>A0A1F7VEE8_9BACT</name>
<comment type="caution">
    <text evidence="3">The sequence shown here is derived from an EMBL/GenBank/DDBJ whole genome shotgun (WGS) entry which is preliminary data.</text>
</comment>
<keyword evidence="2" id="KW-1133">Transmembrane helix</keyword>
<sequence>MARALTQNKAVHPRPSRPPHTHPRHAPPPHEKKKSMVALTVTVCMIIIVAGWIALLQRTMEKGSASANKEAERASPARAQIVQMLQQLQQDLRALPSPSDIIKNITSPQPAYLTTLAQRIAATATTTPTSTSPLTPSSTTTNDISP</sequence>
<keyword evidence="2" id="KW-0812">Transmembrane</keyword>
<protein>
    <submittedName>
        <fullName evidence="3">Uncharacterized protein</fullName>
    </submittedName>
</protein>
<organism evidence="3 4">
    <name type="scientific">Candidatus Uhrbacteria bacterium RIFCSPLOWO2_02_FULL_49_11</name>
    <dbReference type="NCBI Taxonomy" id="1802409"/>
    <lineage>
        <taxon>Bacteria</taxon>
        <taxon>Candidatus Uhriibacteriota</taxon>
    </lineage>
</organism>
<keyword evidence="2" id="KW-0472">Membrane</keyword>
<evidence type="ECO:0000313" key="4">
    <source>
        <dbReference type="Proteomes" id="UP000178264"/>
    </source>
</evidence>
<feature type="region of interest" description="Disordered" evidence="1">
    <location>
        <begin position="1"/>
        <end position="33"/>
    </location>
</feature>
<feature type="region of interest" description="Disordered" evidence="1">
    <location>
        <begin position="124"/>
        <end position="146"/>
    </location>
</feature>